<dbReference type="AlphaFoldDB" id="K0TQG3"/>
<feature type="non-terminal residue" evidence="1">
    <location>
        <position position="45"/>
    </location>
</feature>
<accession>K0TQG3</accession>
<comment type="caution">
    <text evidence="1">The sequence shown here is derived from an EMBL/GenBank/DDBJ whole genome shotgun (WGS) entry which is preliminary data.</text>
</comment>
<organism evidence="1 2">
    <name type="scientific">Thalassiosira oceanica</name>
    <name type="common">Marine diatom</name>
    <dbReference type="NCBI Taxonomy" id="159749"/>
    <lineage>
        <taxon>Eukaryota</taxon>
        <taxon>Sar</taxon>
        <taxon>Stramenopiles</taxon>
        <taxon>Ochrophyta</taxon>
        <taxon>Bacillariophyta</taxon>
        <taxon>Coscinodiscophyceae</taxon>
        <taxon>Thalassiosirophycidae</taxon>
        <taxon>Thalassiosirales</taxon>
        <taxon>Thalassiosiraceae</taxon>
        <taxon>Thalassiosira</taxon>
    </lineage>
</organism>
<reference evidence="1 2" key="1">
    <citation type="journal article" date="2012" name="Genome Biol.">
        <title>Genome and low-iron response of an oceanic diatom adapted to chronic iron limitation.</title>
        <authorList>
            <person name="Lommer M."/>
            <person name="Specht M."/>
            <person name="Roy A.S."/>
            <person name="Kraemer L."/>
            <person name="Andreson R."/>
            <person name="Gutowska M.A."/>
            <person name="Wolf J."/>
            <person name="Bergner S.V."/>
            <person name="Schilhabel M.B."/>
            <person name="Klostermeier U.C."/>
            <person name="Beiko R.G."/>
            <person name="Rosenstiel P."/>
            <person name="Hippler M."/>
            <person name="Laroche J."/>
        </authorList>
    </citation>
    <scope>NUCLEOTIDE SEQUENCE [LARGE SCALE GENOMIC DNA]</scope>
    <source>
        <strain evidence="1 2">CCMP1005</strain>
    </source>
</reference>
<gene>
    <name evidence="1" type="ORF">THAOC_02260</name>
</gene>
<proteinExistence type="predicted"/>
<dbReference type="EMBL" id="AGNL01002603">
    <property type="protein sequence ID" value="EJK75997.1"/>
    <property type="molecule type" value="Genomic_DNA"/>
</dbReference>
<evidence type="ECO:0000313" key="2">
    <source>
        <dbReference type="Proteomes" id="UP000266841"/>
    </source>
</evidence>
<dbReference type="Proteomes" id="UP000266841">
    <property type="component" value="Unassembled WGS sequence"/>
</dbReference>
<name>K0TQG3_THAOC</name>
<sequence>MWEERTTILFEDDPRYHCDMASIFGGAYSGQKKPFVVLPKRSICS</sequence>
<evidence type="ECO:0000313" key="1">
    <source>
        <dbReference type="EMBL" id="EJK75997.1"/>
    </source>
</evidence>
<dbReference type="OrthoDB" id="100208at2759"/>
<protein>
    <submittedName>
        <fullName evidence="1">Uncharacterized protein</fullName>
    </submittedName>
</protein>
<keyword evidence="2" id="KW-1185">Reference proteome</keyword>